<reference evidence="1" key="1">
    <citation type="submission" date="2023-06" db="EMBL/GenBank/DDBJ databases">
        <authorList>
            <consortium name="Lawrence Berkeley National Laboratory"/>
            <person name="Ahrendt S."/>
            <person name="Sahu N."/>
            <person name="Indic B."/>
            <person name="Wong-Bajracharya J."/>
            <person name="Merenyi Z."/>
            <person name="Ke H.-M."/>
            <person name="Monk M."/>
            <person name="Kocsube S."/>
            <person name="Drula E."/>
            <person name="Lipzen A."/>
            <person name="Balint B."/>
            <person name="Henrissat B."/>
            <person name="Andreopoulos B."/>
            <person name="Martin F.M."/>
            <person name="Harder C.B."/>
            <person name="Rigling D."/>
            <person name="Ford K.L."/>
            <person name="Foster G.D."/>
            <person name="Pangilinan J."/>
            <person name="Papanicolaou A."/>
            <person name="Barry K."/>
            <person name="LaButti K."/>
            <person name="Viragh M."/>
            <person name="Koriabine M."/>
            <person name="Yan M."/>
            <person name="Riley R."/>
            <person name="Champramary S."/>
            <person name="Plett K.L."/>
            <person name="Tsai I.J."/>
            <person name="Slot J."/>
            <person name="Sipos G."/>
            <person name="Plett J."/>
            <person name="Nagy L.G."/>
            <person name="Grigoriev I.V."/>
        </authorList>
    </citation>
    <scope>NUCLEOTIDE SEQUENCE</scope>
    <source>
        <strain evidence="1">CCBAS 213</strain>
    </source>
</reference>
<keyword evidence="2" id="KW-1185">Reference proteome</keyword>
<dbReference type="EMBL" id="JAUEPS010000055">
    <property type="protein sequence ID" value="KAK0444286.1"/>
    <property type="molecule type" value="Genomic_DNA"/>
</dbReference>
<dbReference type="Proteomes" id="UP001175211">
    <property type="component" value="Unassembled WGS sequence"/>
</dbReference>
<evidence type="ECO:0000313" key="2">
    <source>
        <dbReference type="Proteomes" id="UP001175211"/>
    </source>
</evidence>
<sequence length="124" mass="13167">MSFKPNGEVSVPDLGADKIWRIVNDGAPGKFREKTSTLTAQRTPEAPNGATLPLLANVSVVPANPLKGSSFAAAEILISTPAKQTRVTAISGRRSIARSDSVPNQPTRALGFRMQIQCAKILDI</sequence>
<evidence type="ECO:0000313" key="1">
    <source>
        <dbReference type="EMBL" id="KAK0444286.1"/>
    </source>
</evidence>
<proteinExistence type="predicted"/>
<gene>
    <name evidence="1" type="ORF">EV420DRAFT_1484770</name>
</gene>
<protein>
    <submittedName>
        <fullName evidence="1">Uncharacterized protein</fullName>
    </submittedName>
</protein>
<comment type="caution">
    <text evidence="1">The sequence shown here is derived from an EMBL/GenBank/DDBJ whole genome shotgun (WGS) entry which is preliminary data.</text>
</comment>
<organism evidence="1 2">
    <name type="scientific">Armillaria tabescens</name>
    <name type="common">Ringless honey mushroom</name>
    <name type="synonym">Agaricus tabescens</name>
    <dbReference type="NCBI Taxonomy" id="1929756"/>
    <lineage>
        <taxon>Eukaryota</taxon>
        <taxon>Fungi</taxon>
        <taxon>Dikarya</taxon>
        <taxon>Basidiomycota</taxon>
        <taxon>Agaricomycotina</taxon>
        <taxon>Agaricomycetes</taxon>
        <taxon>Agaricomycetidae</taxon>
        <taxon>Agaricales</taxon>
        <taxon>Marasmiineae</taxon>
        <taxon>Physalacriaceae</taxon>
        <taxon>Desarmillaria</taxon>
    </lineage>
</organism>
<dbReference type="AlphaFoldDB" id="A0AA39MRE4"/>
<name>A0AA39MRE4_ARMTA</name>
<accession>A0AA39MRE4</accession>
<dbReference type="GeneID" id="85353662"/>
<dbReference type="RefSeq" id="XP_060325071.1">
    <property type="nucleotide sequence ID" value="XM_060470114.1"/>
</dbReference>